<evidence type="ECO:0000256" key="4">
    <source>
        <dbReference type="ARBA" id="ARBA00022517"/>
    </source>
</evidence>
<evidence type="ECO:0000313" key="15">
    <source>
        <dbReference type="EMBL" id="OQV16672.1"/>
    </source>
</evidence>
<evidence type="ECO:0000256" key="5">
    <source>
        <dbReference type="ARBA" id="ARBA00022723"/>
    </source>
</evidence>
<comment type="subcellular location">
    <subcellularLocation>
        <location evidence="2">Cytoplasm</location>
    </subcellularLocation>
    <subcellularLocation>
        <location evidence="1">Nucleus</location>
    </subcellularLocation>
</comment>
<dbReference type="InterPro" id="IPR013087">
    <property type="entry name" value="Znf_C2H2_type"/>
</dbReference>
<comment type="similarity">
    <text evidence="9">Belongs to the ZNF593/BUD20 C2H2-type zinc-finger protein family.</text>
</comment>
<dbReference type="GO" id="GO:0003676">
    <property type="term" value="F:nucleic acid binding"/>
    <property type="evidence" value="ECO:0007669"/>
    <property type="project" value="InterPro"/>
</dbReference>
<keyword evidence="6" id="KW-0863">Zinc-finger</keyword>
<dbReference type="InterPro" id="IPR051879">
    <property type="entry name" value="C2H2-ZF_Maturation_Protein"/>
</dbReference>
<dbReference type="Proteomes" id="UP000192578">
    <property type="component" value="Unassembled WGS sequence"/>
</dbReference>
<dbReference type="Pfam" id="PF12171">
    <property type="entry name" value="zf-C2H2_jaz"/>
    <property type="match status" value="1"/>
</dbReference>
<dbReference type="InterPro" id="IPR003604">
    <property type="entry name" value="Matrin/U1-like-C_Znf_C2H2"/>
</dbReference>
<dbReference type="AlphaFoldDB" id="A0A1W0WNC1"/>
<gene>
    <name evidence="15" type="ORF">BV898_09183</name>
</gene>
<evidence type="ECO:0000256" key="3">
    <source>
        <dbReference type="ARBA" id="ARBA00022490"/>
    </source>
</evidence>
<keyword evidence="4" id="KW-0690">Ribosome biogenesis</keyword>
<dbReference type="GO" id="GO:0043021">
    <property type="term" value="F:ribonucleoprotein complex binding"/>
    <property type="evidence" value="ECO:0007669"/>
    <property type="project" value="UniProtKB-ARBA"/>
</dbReference>
<dbReference type="PANTHER" id="PTHR46095">
    <property type="entry name" value="ZINC FINGER PROTEIN 593"/>
    <property type="match status" value="1"/>
</dbReference>
<dbReference type="PANTHER" id="PTHR46095:SF1">
    <property type="entry name" value="ZINC FINGER PROTEIN 593"/>
    <property type="match status" value="1"/>
</dbReference>
<evidence type="ECO:0000313" key="16">
    <source>
        <dbReference type="Proteomes" id="UP000192578"/>
    </source>
</evidence>
<evidence type="ECO:0000256" key="2">
    <source>
        <dbReference type="ARBA" id="ARBA00004496"/>
    </source>
</evidence>
<keyword evidence="16" id="KW-1185">Reference proteome</keyword>
<organism evidence="15 16">
    <name type="scientific">Hypsibius exemplaris</name>
    <name type="common">Freshwater tardigrade</name>
    <dbReference type="NCBI Taxonomy" id="2072580"/>
    <lineage>
        <taxon>Eukaryota</taxon>
        <taxon>Metazoa</taxon>
        <taxon>Ecdysozoa</taxon>
        <taxon>Tardigrada</taxon>
        <taxon>Eutardigrada</taxon>
        <taxon>Parachela</taxon>
        <taxon>Hypsibioidea</taxon>
        <taxon>Hypsibiidae</taxon>
        <taxon>Hypsibius</taxon>
    </lineage>
</organism>
<evidence type="ECO:0000256" key="8">
    <source>
        <dbReference type="ARBA" id="ARBA00023242"/>
    </source>
</evidence>
<keyword evidence="5" id="KW-0479">Metal-binding</keyword>
<dbReference type="Gene3D" id="3.30.160.60">
    <property type="entry name" value="Classic Zinc Finger"/>
    <property type="match status" value="1"/>
</dbReference>
<dbReference type="GO" id="GO:0008270">
    <property type="term" value="F:zinc ion binding"/>
    <property type="evidence" value="ECO:0007669"/>
    <property type="project" value="UniProtKB-KW"/>
</dbReference>
<feature type="compositionally biased region" description="Basic residues" evidence="13">
    <location>
        <begin position="1"/>
        <end position="11"/>
    </location>
</feature>
<proteinExistence type="inferred from homology"/>
<keyword evidence="3" id="KW-0963">Cytoplasm</keyword>
<accession>A0A1W0WNC1</accession>
<name>A0A1W0WNC1_HYPEX</name>
<dbReference type="SMART" id="SM00451">
    <property type="entry name" value="ZnF_U1"/>
    <property type="match status" value="1"/>
</dbReference>
<dbReference type="InterPro" id="IPR036236">
    <property type="entry name" value="Znf_C2H2_sf"/>
</dbReference>
<dbReference type="GO" id="GO:0042254">
    <property type="term" value="P:ribosome biogenesis"/>
    <property type="evidence" value="ECO:0007669"/>
    <property type="project" value="UniProtKB-KW"/>
</dbReference>
<evidence type="ECO:0000256" key="6">
    <source>
        <dbReference type="ARBA" id="ARBA00022771"/>
    </source>
</evidence>
<feature type="domain" description="C2H2-type" evidence="14">
    <location>
        <begin position="63"/>
        <end position="85"/>
    </location>
</feature>
<feature type="region of interest" description="Disordered" evidence="13">
    <location>
        <begin position="1"/>
        <end position="29"/>
    </location>
</feature>
<dbReference type="SUPFAM" id="SSF57667">
    <property type="entry name" value="beta-beta-alpha zinc fingers"/>
    <property type="match status" value="1"/>
</dbReference>
<comment type="caution">
    <text evidence="15">The sequence shown here is derived from an EMBL/GenBank/DDBJ whole genome shotgun (WGS) entry which is preliminary data.</text>
</comment>
<evidence type="ECO:0000256" key="13">
    <source>
        <dbReference type="SAM" id="MobiDB-lite"/>
    </source>
</evidence>
<evidence type="ECO:0000256" key="7">
    <source>
        <dbReference type="ARBA" id="ARBA00022833"/>
    </source>
</evidence>
<keyword evidence="8" id="KW-0539">Nucleus</keyword>
<protein>
    <recommendedName>
        <fullName evidence="12">Zinc finger protein 593 homolog</fullName>
    </recommendedName>
</protein>
<dbReference type="GO" id="GO:0005634">
    <property type="term" value="C:nucleus"/>
    <property type="evidence" value="ECO:0007669"/>
    <property type="project" value="UniProtKB-SubCell"/>
</dbReference>
<dbReference type="InterPro" id="IPR022755">
    <property type="entry name" value="Znf_C2H2_jaz"/>
</dbReference>
<dbReference type="FunFam" id="3.30.160.60:FF:000299">
    <property type="entry name" value="Zinc finger protein 593"/>
    <property type="match status" value="1"/>
</dbReference>
<evidence type="ECO:0000256" key="12">
    <source>
        <dbReference type="ARBA" id="ARBA00068297"/>
    </source>
</evidence>
<dbReference type="GO" id="GO:0005737">
    <property type="term" value="C:cytoplasm"/>
    <property type="evidence" value="ECO:0007669"/>
    <property type="project" value="UniProtKB-SubCell"/>
</dbReference>
<dbReference type="EMBL" id="MTYJ01000071">
    <property type="protein sequence ID" value="OQV16672.1"/>
    <property type="molecule type" value="Genomic_DNA"/>
</dbReference>
<dbReference type="PROSITE" id="PS00028">
    <property type="entry name" value="ZINC_FINGER_C2H2_1"/>
    <property type="match status" value="1"/>
</dbReference>
<evidence type="ECO:0000256" key="1">
    <source>
        <dbReference type="ARBA" id="ARBA00004123"/>
    </source>
</evidence>
<evidence type="ECO:0000256" key="11">
    <source>
        <dbReference type="ARBA" id="ARBA00065398"/>
    </source>
</evidence>
<evidence type="ECO:0000256" key="9">
    <source>
        <dbReference type="ARBA" id="ARBA00038064"/>
    </source>
</evidence>
<dbReference type="OrthoDB" id="24683at2759"/>
<sequence length="138" mass="15554">MGQPSRRKHFHRGDCRGTKGNKARAHTRDLDQIYEDLKPQDARKPKAALPINHDLPGLGQHYCVECAKFYVDMFTLNAHQRSKAHKQRVRELKTVPFTQKEADAAAGMGSYVAPKPRAVSDKPVEAEMEIMSIVETEA</sequence>
<keyword evidence="7" id="KW-0862">Zinc</keyword>
<evidence type="ECO:0000256" key="10">
    <source>
        <dbReference type="ARBA" id="ARBA00057732"/>
    </source>
</evidence>
<comment type="subunit">
    <text evidence="11">Associates with pre-60S ribosomal particles; released from the pre-60S particle very early in the cytoplasm.</text>
</comment>
<reference evidence="16" key="1">
    <citation type="submission" date="2017-01" db="EMBL/GenBank/DDBJ databases">
        <title>Comparative genomics of anhydrobiosis in the tardigrade Hypsibius dujardini.</title>
        <authorList>
            <person name="Yoshida Y."/>
            <person name="Koutsovoulos G."/>
            <person name="Laetsch D."/>
            <person name="Stevens L."/>
            <person name="Kumar S."/>
            <person name="Horikawa D."/>
            <person name="Ishino K."/>
            <person name="Komine S."/>
            <person name="Tomita M."/>
            <person name="Blaxter M."/>
            <person name="Arakawa K."/>
        </authorList>
    </citation>
    <scope>NUCLEOTIDE SEQUENCE [LARGE SCALE GENOMIC DNA]</scope>
    <source>
        <strain evidence="16">Z151</strain>
    </source>
</reference>
<comment type="function">
    <text evidence="10">Involved in pre-60S ribosomal particles maturation by promoting the nuclear export of the 60S ribosome.</text>
</comment>
<evidence type="ECO:0000259" key="14">
    <source>
        <dbReference type="PROSITE" id="PS00028"/>
    </source>
</evidence>